<protein>
    <submittedName>
        <fullName evidence="1">Uncharacterized protein</fullName>
    </submittedName>
</protein>
<reference evidence="1" key="1">
    <citation type="submission" date="2019-03" db="EMBL/GenBank/DDBJ databases">
        <authorList>
            <person name="Mank J."/>
            <person name="Almeida P."/>
        </authorList>
    </citation>
    <scope>NUCLEOTIDE SEQUENCE</scope>
    <source>
        <strain evidence="1">78183</strain>
    </source>
</reference>
<dbReference type="EMBL" id="CAADRP010001630">
    <property type="protein sequence ID" value="VFU45823.1"/>
    <property type="molecule type" value="Genomic_DNA"/>
</dbReference>
<name>A0A6N2LZC2_SALVM</name>
<proteinExistence type="predicted"/>
<evidence type="ECO:0000313" key="1">
    <source>
        <dbReference type="EMBL" id="VFU45823.1"/>
    </source>
</evidence>
<accession>A0A6N2LZC2</accession>
<gene>
    <name evidence="1" type="ORF">SVIM_LOCUS288818</name>
</gene>
<organism evidence="1">
    <name type="scientific">Salix viminalis</name>
    <name type="common">Common osier</name>
    <name type="synonym">Basket willow</name>
    <dbReference type="NCBI Taxonomy" id="40686"/>
    <lineage>
        <taxon>Eukaryota</taxon>
        <taxon>Viridiplantae</taxon>
        <taxon>Streptophyta</taxon>
        <taxon>Embryophyta</taxon>
        <taxon>Tracheophyta</taxon>
        <taxon>Spermatophyta</taxon>
        <taxon>Magnoliopsida</taxon>
        <taxon>eudicotyledons</taxon>
        <taxon>Gunneridae</taxon>
        <taxon>Pentapetalae</taxon>
        <taxon>rosids</taxon>
        <taxon>fabids</taxon>
        <taxon>Malpighiales</taxon>
        <taxon>Salicaceae</taxon>
        <taxon>Saliceae</taxon>
        <taxon>Salix</taxon>
    </lineage>
</organism>
<sequence>MSVTKMAGICSLNPTTLMTLKRIHGIRCCSGATENENKSQTRTKTPQILKLAVSGVTELFRVFSSSLRAKRYLPYCFPSSIAFSVFFLGRY</sequence>
<dbReference type="AlphaFoldDB" id="A0A6N2LZC2"/>